<protein>
    <submittedName>
        <fullName evidence="2">Unannotated protein</fullName>
    </submittedName>
</protein>
<feature type="transmembrane region" description="Helical" evidence="1">
    <location>
        <begin position="26"/>
        <end position="46"/>
    </location>
</feature>
<proteinExistence type="predicted"/>
<dbReference type="AlphaFoldDB" id="A0A6J6CEI5"/>
<keyword evidence="1" id="KW-0812">Transmembrane</keyword>
<name>A0A6J6CEI5_9ZZZZ</name>
<reference evidence="2" key="1">
    <citation type="submission" date="2020-05" db="EMBL/GenBank/DDBJ databases">
        <authorList>
            <person name="Chiriac C."/>
            <person name="Salcher M."/>
            <person name="Ghai R."/>
            <person name="Kavagutti S V."/>
        </authorList>
    </citation>
    <scope>NUCLEOTIDE SEQUENCE</scope>
</reference>
<sequence>MSIDVKEAAITFQPNSTTPESFRVRVFFILLLVGTLTLVGVFQVGASSEREWRITALKGKTAMTEVQLRELVAAEKITVYWTGPLLNSLYTLDSTKKNQMILTYLPQKSKDKTKKVITDTRVVGTYFSPTAFSDSLNVATKNTNVSFKNANGNLVFYPKERRTGVFVAIPNTKYQIEIFDPIPGQALSAASLRDQLTKIGM</sequence>
<evidence type="ECO:0000256" key="1">
    <source>
        <dbReference type="SAM" id="Phobius"/>
    </source>
</evidence>
<dbReference type="EMBL" id="CAEZSV010000043">
    <property type="protein sequence ID" value="CAB4549535.1"/>
    <property type="molecule type" value="Genomic_DNA"/>
</dbReference>
<gene>
    <name evidence="2" type="ORF">UFOPK1506_00353</name>
</gene>
<keyword evidence="1" id="KW-0472">Membrane</keyword>
<accession>A0A6J6CEI5</accession>
<organism evidence="2">
    <name type="scientific">freshwater metagenome</name>
    <dbReference type="NCBI Taxonomy" id="449393"/>
    <lineage>
        <taxon>unclassified sequences</taxon>
        <taxon>metagenomes</taxon>
        <taxon>ecological metagenomes</taxon>
    </lineage>
</organism>
<keyword evidence="1" id="KW-1133">Transmembrane helix</keyword>
<evidence type="ECO:0000313" key="2">
    <source>
        <dbReference type="EMBL" id="CAB4549535.1"/>
    </source>
</evidence>